<dbReference type="AlphaFoldDB" id="A0AAN9JX50"/>
<organism evidence="1 2">
    <name type="scientific">Canavalia gladiata</name>
    <name type="common">Sword bean</name>
    <name type="synonym">Dolichos gladiatus</name>
    <dbReference type="NCBI Taxonomy" id="3824"/>
    <lineage>
        <taxon>Eukaryota</taxon>
        <taxon>Viridiplantae</taxon>
        <taxon>Streptophyta</taxon>
        <taxon>Embryophyta</taxon>
        <taxon>Tracheophyta</taxon>
        <taxon>Spermatophyta</taxon>
        <taxon>Magnoliopsida</taxon>
        <taxon>eudicotyledons</taxon>
        <taxon>Gunneridae</taxon>
        <taxon>Pentapetalae</taxon>
        <taxon>rosids</taxon>
        <taxon>fabids</taxon>
        <taxon>Fabales</taxon>
        <taxon>Fabaceae</taxon>
        <taxon>Papilionoideae</taxon>
        <taxon>50 kb inversion clade</taxon>
        <taxon>NPAAA clade</taxon>
        <taxon>indigoferoid/millettioid clade</taxon>
        <taxon>Phaseoleae</taxon>
        <taxon>Canavalia</taxon>
    </lineage>
</organism>
<accession>A0AAN9JX50</accession>
<protein>
    <submittedName>
        <fullName evidence="1">Uncharacterized protein</fullName>
    </submittedName>
</protein>
<evidence type="ECO:0000313" key="1">
    <source>
        <dbReference type="EMBL" id="KAK7305746.1"/>
    </source>
</evidence>
<sequence length="111" mass="12263">MRCLLEITNPLPRPTLYVGTPIETHASHLLPFKKFTGSEDPICSVIAMYLEPMYLNPDAYNDVFGQGEAYHGIGFTKRSSKNCNRAGGAVVDYSWLNALPIGVEVSPMELD</sequence>
<name>A0AAN9JX50_CANGL</name>
<proteinExistence type="predicted"/>
<keyword evidence="2" id="KW-1185">Reference proteome</keyword>
<dbReference type="Proteomes" id="UP001367508">
    <property type="component" value="Unassembled WGS sequence"/>
</dbReference>
<comment type="caution">
    <text evidence="1">The sequence shown here is derived from an EMBL/GenBank/DDBJ whole genome shotgun (WGS) entry which is preliminary data.</text>
</comment>
<reference evidence="1 2" key="1">
    <citation type="submission" date="2024-01" db="EMBL/GenBank/DDBJ databases">
        <title>The genomes of 5 underutilized Papilionoideae crops provide insights into root nodulation and disease resistanc.</title>
        <authorList>
            <person name="Jiang F."/>
        </authorList>
    </citation>
    <scope>NUCLEOTIDE SEQUENCE [LARGE SCALE GENOMIC DNA]</scope>
    <source>
        <strain evidence="1">LVBAO_FW01</strain>
        <tissue evidence="1">Leaves</tissue>
    </source>
</reference>
<gene>
    <name evidence="1" type="ORF">VNO77_43656</name>
</gene>
<evidence type="ECO:0000313" key="2">
    <source>
        <dbReference type="Proteomes" id="UP001367508"/>
    </source>
</evidence>
<dbReference type="EMBL" id="JAYMYQ010000011">
    <property type="protein sequence ID" value="KAK7305746.1"/>
    <property type="molecule type" value="Genomic_DNA"/>
</dbReference>